<reference evidence="3" key="1">
    <citation type="submission" date="2016-11" db="EMBL/GenBank/DDBJ databases">
        <title>Dehalogenimonas formicexedens sp. nov., a chlorinated alkane respiring bacterium isolated from contaminated groundwater.</title>
        <authorList>
            <person name="Key T.A."/>
            <person name="Bowman K.S."/>
            <person name="Lee I."/>
            <person name="Chun J."/>
            <person name="Albuquerque L."/>
            <person name="da Costa M.S."/>
            <person name="Rainey F.A."/>
            <person name="Moe W.M."/>
        </authorList>
    </citation>
    <scope>NUCLEOTIDE SEQUENCE [LARGE SCALE GENOMIC DNA]</scope>
    <source>
        <strain evidence="3">NSZ-14</strain>
    </source>
</reference>
<feature type="region of interest" description="Disordered" evidence="1">
    <location>
        <begin position="1"/>
        <end position="47"/>
    </location>
</feature>
<gene>
    <name evidence="2" type="ORF">Dform_00096</name>
</gene>
<sequence>MESGPRQSPPNCPKSNGERGNIQLSSPLVGEELKERGKTPDQSSMPESRHIRVVNHYPWTGLPFTVLLPRIIEISRAWGLRRLAADVTGLGAPLCASLKQSMGHRIVSFVFTTSSKSALGYELLAAAGTGRLSLYARDASAECDEAWRELESAQADYKPNRTLNFYVAPGARPRRLPDVVGAHRRGRGQV</sequence>
<evidence type="ECO:0000256" key="1">
    <source>
        <dbReference type="SAM" id="MobiDB-lite"/>
    </source>
</evidence>
<evidence type="ECO:0000313" key="2">
    <source>
        <dbReference type="EMBL" id="APV43459.1"/>
    </source>
</evidence>
<dbReference type="EMBL" id="CP018258">
    <property type="protein sequence ID" value="APV43459.1"/>
    <property type="molecule type" value="Genomic_DNA"/>
</dbReference>
<dbReference type="KEGG" id="dfo:Dform_00096"/>
<evidence type="ECO:0000313" key="3">
    <source>
        <dbReference type="Proteomes" id="UP000185934"/>
    </source>
</evidence>
<dbReference type="Proteomes" id="UP000185934">
    <property type="component" value="Chromosome"/>
</dbReference>
<dbReference type="AlphaFoldDB" id="A0A1P8F4Q9"/>
<keyword evidence="3" id="KW-1185">Reference proteome</keyword>
<name>A0A1P8F4Q9_9CHLR</name>
<proteinExistence type="predicted"/>
<dbReference type="Gene3D" id="3.30.420.240">
    <property type="match status" value="1"/>
</dbReference>
<organism evidence="2 3">
    <name type="scientific">Dehalogenimonas formicexedens</name>
    <dbReference type="NCBI Taxonomy" id="1839801"/>
    <lineage>
        <taxon>Bacteria</taxon>
        <taxon>Bacillati</taxon>
        <taxon>Chloroflexota</taxon>
        <taxon>Dehalococcoidia</taxon>
        <taxon>Dehalococcoidales</taxon>
        <taxon>Dehalococcoidaceae</taxon>
        <taxon>Dehalogenimonas</taxon>
    </lineage>
</organism>
<accession>A0A1P8F4Q9</accession>
<protein>
    <submittedName>
        <fullName evidence="2">Uncharacterized protein</fullName>
    </submittedName>
</protein>